<dbReference type="Pfam" id="PF22028">
    <property type="entry name" value="DUF6934"/>
    <property type="match status" value="1"/>
</dbReference>
<dbReference type="OrthoDB" id="1343312at2"/>
<organism evidence="1 2">
    <name type="scientific">Dyadobacter frigoris</name>
    <dbReference type="NCBI Taxonomy" id="2576211"/>
    <lineage>
        <taxon>Bacteria</taxon>
        <taxon>Pseudomonadati</taxon>
        <taxon>Bacteroidota</taxon>
        <taxon>Cytophagia</taxon>
        <taxon>Cytophagales</taxon>
        <taxon>Spirosomataceae</taxon>
        <taxon>Dyadobacter</taxon>
    </lineage>
</organism>
<dbReference type="InterPro" id="IPR053865">
    <property type="entry name" value="DUF6934"/>
</dbReference>
<sequence length="147" mass="17243">MDATRYVLTKDYDPFIYQFISNGPRGDIKKIIQFQLIDLENNLYNLAFGDWNELTKQMDDLVVSNNHDKQKVLTTVAFAVKDFIENYPNANIFAKGSTHVRTRVYQIGISLFLEEISNYYRILGYVDDQWELFETGVNYESFLLSKK</sequence>
<dbReference type="RefSeq" id="WP_137338381.1">
    <property type="nucleotide sequence ID" value="NZ_BSQH01000001.1"/>
</dbReference>
<reference evidence="1 2" key="1">
    <citation type="submission" date="2019-05" db="EMBL/GenBank/DDBJ databases">
        <title>Dyadobacter AR-3-8 sp. nov., isolated from arctic soil.</title>
        <authorList>
            <person name="Chaudhary D.K."/>
        </authorList>
    </citation>
    <scope>NUCLEOTIDE SEQUENCE [LARGE SCALE GENOMIC DNA]</scope>
    <source>
        <strain evidence="1 2">AR-3-8</strain>
    </source>
</reference>
<protein>
    <submittedName>
        <fullName evidence="1">Uncharacterized protein</fullName>
    </submittedName>
</protein>
<name>A0A4U6D998_9BACT</name>
<evidence type="ECO:0000313" key="1">
    <source>
        <dbReference type="EMBL" id="TKT94092.1"/>
    </source>
</evidence>
<accession>A0A4U6D998</accession>
<dbReference type="AlphaFoldDB" id="A0A4U6D998"/>
<dbReference type="Proteomes" id="UP000304900">
    <property type="component" value="Unassembled WGS sequence"/>
</dbReference>
<proteinExistence type="predicted"/>
<keyword evidence="2" id="KW-1185">Reference proteome</keyword>
<evidence type="ECO:0000313" key="2">
    <source>
        <dbReference type="Proteomes" id="UP000304900"/>
    </source>
</evidence>
<gene>
    <name evidence="1" type="ORF">FDK13_02460</name>
</gene>
<comment type="caution">
    <text evidence="1">The sequence shown here is derived from an EMBL/GenBank/DDBJ whole genome shotgun (WGS) entry which is preliminary data.</text>
</comment>
<dbReference type="EMBL" id="SZVO01000001">
    <property type="protein sequence ID" value="TKT94092.1"/>
    <property type="molecule type" value="Genomic_DNA"/>
</dbReference>